<evidence type="ECO:0000313" key="2">
    <source>
        <dbReference type="EMBL" id="KAF9584775.1"/>
    </source>
</evidence>
<feature type="compositionally biased region" description="Low complexity" evidence="1">
    <location>
        <begin position="186"/>
        <end position="206"/>
    </location>
</feature>
<evidence type="ECO:0000313" key="3">
    <source>
        <dbReference type="Proteomes" id="UP000780801"/>
    </source>
</evidence>
<comment type="caution">
    <text evidence="2">The sequence shown here is derived from an EMBL/GenBank/DDBJ whole genome shotgun (WGS) entry which is preliminary data.</text>
</comment>
<feature type="compositionally biased region" description="Polar residues" evidence="1">
    <location>
        <begin position="55"/>
        <end position="66"/>
    </location>
</feature>
<feature type="region of interest" description="Disordered" evidence="1">
    <location>
        <begin position="118"/>
        <end position="209"/>
    </location>
</feature>
<protein>
    <submittedName>
        <fullName evidence="2">Uncharacterized protein</fullName>
    </submittedName>
</protein>
<dbReference type="EMBL" id="JAABOA010000330">
    <property type="protein sequence ID" value="KAF9584775.1"/>
    <property type="molecule type" value="Genomic_DNA"/>
</dbReference>
<proteinExistence type="predicted"/>
<evidence type="ECO:0000256" key="1">
    <source>
        <dbReference type="SAM" id="MobiDB-lite"/>
    </source>
</evidence>
<dbReference type="AlphaFoldDB" id="A0A9P6FZQ2"/>
<sequence>MEGQLTSIFCSCLPHIHHRDNLPARTRYHDQDSSGYDDYTDDDDDHHQHEATAFLASNSHPSQRSPFQDDLPSPSSPYATQFNTWDHPSSRFSARPSSNTHSHRNVFARFDSIHEDARPVVTKSLSDPMSSDEEDDSHHESDSDRHSPGSSQQRRQRRRKQRHSQDPGRARPMEALELDDGDGEDNNNNNNNSSNDHNSNHIVNINKNDRQDSVVARALSRVRRVARSRDSVAWLDGDHEGEDDAEEINVHSLMEEQ</sequence>
<feature type="compositionally biased region" description="Basic and acidic residues" evidence="1">
    <location>
        <begin position="163"/>
        <end position="174"/>
    </location>
</feature>
<feature type="non-terminal residue" evidence="2">
    <location>
        <position position="257"/>
    </location>
</feature>
<feature type="region of interest" description="Disordered" evidence="1">
    <location>
        <begin position="24"/>
        <end position="101"/>
    </location>
</feature>
<accession>A0A9P6FZQ2</accession>
<reference evidence="2" key="1">
    <citation type="journal article" date="2020" name="Fungal Divers.">
        <title>Resolving the Mortierellaceae phylogeny through synthesis of multi-gene phylogenetics and phylogenomics.</title>
        <authorList>
            <person name="Vandepol N."/>
            <person name="Liber J."/>
            <person name="Desiro A."/>
            <person name="Na H."/>
            <person name="Kennedy M."/>
            <person name="Barry K."/>
            <person name="Grigoriev I.V."/>
            <person name="Miller A.N."/>
            <person name="O'Donnell K."/>
            <person name="Stajich J.E."/>
            <person name="Bonito G."/>
        </authorList>
    </citation>
    <scope>NUCLEOTIDE SEQUENCE</scope>
    <source>
        <strain evidence="2">KOD1015</strain>
    </source>
</reference>
<organism evidence="2 3">
    <name type="scientific">Lunasporangiospora selenospora</name>
    <dbReference type="NCBI Taxonomy" id="979761"/>
    <lineage>
        <taxon>Eukaryota</taxon>
        <taxon>Fungi</taxon>
        <taxon>Fungi incertae sedis</taxon>
        <taxon>Mucoromycota</taxon>
        <taxon>Mortierellomycotina</taxon>
        <taxon>Mortierellomycetes</taxon>
        <taxon>Mortierellales</taxon>
        <taxon>Mortierellaceae</taxon>
        <taxon>Lunasporangiospora</taxon>
    </lineage>
</organism>
<feature type="compositionally biased region" description="Basic and acidic residues" evidence="1">
    <location>
        <begin position="136"/>
        <end position="147"/>
    </location>
</feature>
<dbReference type="Proteomes" id="UP000780801">
    <property type="component" value="Unassembled WGS sequence"/>
</dbReference>
<name>A0A9P6FZQ2_9FUNG</name>
<gene>
    <name evidence="2" type="ORF">BGW38_005212</name>
</gene>
<feature type="region of interest" description="Disordered" evidence="1">
    <location>
        <begin position="236"/>
        <end position="257"/>
    </location>
</feature>
<feature type="compositionally biased region" description="Polar residues" evidence="1">
    <location>
        <begin position="76"/>
        <end position="100"/>
    </location>
</feature>
<keyword evidence="3" id="KW-1185">Reference proteome</keyword>
<feature type="compositionally biased region" description="Acidic residues" evidence="1">
    <location>
        <begin position="176"/>
        <end position="185"/>
    </location>
</feature>